<keyword evidence="1" id="KW-0732">Signal</keyword>
<dbReference type="Pfam" id="PF12296">
    <property type="entry name" value="HsbA"/>
    <property type="match status" value="1"/>
</dbReference>
<dbReference type="PANTHER" id="PTHR38123">
    <property type="entry name" value="CELL WALL SERINE-THREONINE-RICH GALACTOMANNOPROTEIN MP1 (AFU_ORTHOLOGUE AFUA_4G03240)"/>
    <property type="match status" value="1"/>
</dbReference>
<dbReference type="PANTHER" id="PTHR38123:SF1">
    <property type="entry name" value="HYDROPHOBIC SURFACE BINDING PROTEIN"/>
    <property type="match status" value="1"/>
</dbReference>
<comment type="caution">
    <text evidence="2">The sequence shown here is derived from an EMBL/GenBank/DDBJ whole genome shotgun (WGS) entry which is preliminary data.</text>
</comment>
<name>A0ABR0ESK5_ZASCE</name>
<gene>
    <name evidence="2" type="ORF">PRZ48_005423</name>
</gene>
<reference evidence="2 3" key="1">
    <citation type="journal article" date="2023" name="G3 (Bethesda)">
        <title>A chromosome-level genome assembly of Zasmidium syzygii isolated from banana leaves.</title>
        <authorList>
            <person name="van Westerhoven A.C."/>
            <person name="Mehrabi R."/>
            <person name="Talebi R."/>
            <person name="Steentjes M.B.F."/>
            <person name="Corcolon B."/>
            <person name="Chong P.A."/>
            <person name="Kema G.H.J."/>
            <person name="Seidl M.F."/>
        </authorList>
    </citation>
    <scope>NUCLEOTIDE SEQUENCE [LARGE SCALE GENOMIC DNA]</scope>
    <source>
        <strain evidence="2 3">P124</strain>
    </source>
</reference>
<proteinExistence type="predicted"/>
<dbReference type="Gene3D" id="1.20.1280.140">
    <property type="match status" value="1"/>
</dbReference>
<evidence type="ECO:0008006" key="4">
    <source>
        <dbReference type="Google" id="ProtNLM"/>
    </source>
</evidence>
<sequence length="173" mass="18010">MVAISQLILLAVSATASVLPRDAATVQADLKTINSDTTTLTQKVQAYNGGVSNALPIQSAENQLEKDLKSANTDAGNSAVVSATDAQSIIDYINNTLEPNIAKSIQALEAKKSNFQADGLSGTVLSDLKNIKNETDTLGASLKAKTPSSKQSAAQAALNKIDNDLQGGINYFS</sequence>
<accession>A0ABR0ESK5</accession>
<protein>
    <recommendedName>
        <fullName evidence="4">Hydrophobic surface binding protein A-domain-containing protein</fullName>
    </recommendedName>
</protein>
<dbReference type="EMBL" id="JAXOVC010000003">
    <property type="protein sequence ID" value="KAK4504507.1"/>
    <property type="molecule type" value="Genomic_DNA"/>
</dbReference>
<keyword evidence="3" id="KW-1185">Reference proteome</keyword>
<feature type="signal peptide" evidence="1">
    <location>
        <begin position="1"/>
        <end position="16"/>
    </location>
</feature>
<evidence type="ECO:0000313" key="2">
    <source>
        <dbReference type="EMBL" id="KAK4504507.1"/>
    </source>
</evidence>
<dbReference type="InterPro" id="IPR021054">
    <property type="entry name" value="Cell_wall_mannoprotein_1"/>
</dbReference>
<dbReference type="Proteomes" id="UP001305779">
    <property type="component" value="Unassembled WGS sequence"/>
</dbReference>
<feature type="chain" id="PRO_5045639961" description="Hydrophobic surface binding protein A-domain-containing protein" evidence="1">
    <location>
        <begin position="17"/>
        <end position="173"/>
    </location>
</feature>
<evidence type="ECO:0000313" key="3">
    <source>
        <dbReference type="Proteomes" id="UP001305779"/>
    </source>
</evidence>
<evidence type="ECO:0000256" key="1">
    <source>
        <dbReference type="SAM" id="SignalP"/>
    </source>
</evidence>
<organism evidence="2 3">
    <name type="scientific">Zasmidium cellare</name>
    <name type="common">Wine cellar mold</name>
    <name type="synonym">Racodium cellare</name>
    <dbReference type="NCBI Taxonomy" id="395010"/>
    <lineage>
        <taxon>Eukaryota</taxon>
        <taxon>Fungi</taxon>
        <taxon>Dikarya</taxon>
        <taxon>Ascomycota</taxon>
        <taxon>Pezizomycotina</taxon>
        <taxon>Dothideomycetes</taxon>
        <taxon>Dothideomycetidae</taxon>
        <taxon>Mycosphaerellales</taxon>
        <taxon>Mycosphaerellaceae</taxon>
        <taxon>Zasmidium</taxon>
    </lineage>
</organism>